<evidence type="ECO:0000256" key="4">
    <source>
        <dbReference type="ARBA" id="ARBA00023163"/>
    </source>
</evidence>
<dbReference type="GO" id="GO:0003677">
    <property type="term" value="F:DNA binding"/>
    <property type="evidence" value="ECO:0007669"/>
    <property type="project" value="UniProtKB-KW"/>
</dbReference>
<dbReference type="PANTHER" id="PTHR30419">
    <property type="entry name" value="HTH-TYPE TRANSCRIPTIONAL REGULATOR YBHD"/>
    <property type="match status" value="1"/>
</dbReference>
<dbReference type="Proteomes" id="UP000516057">
    <property type="component" value="Chromosome"/>
</dbReference>
<dbReference type="InterPro" id="IPR005119">
    <property type="entry name" value="LysR_subst-bd"/>
</dbReference>
<dbReference type="Gene3D" id="3.40.190.290">
    <property type="match status" value="1"/>
</dbReference>
<dbReference type="InterPro" id="IPR050950">
    <property type="entry name" value="HTH-type_LysR_regulators"/>
</dbReference>
<evidence type="ECO:0000256" key="1">
    <source>
        <dbReference type="ARBA" id="ARBA00009437"/>
    </source>
</evidence>
<dbReference type="Pfam" id="PF00126">
    <property type="entry name" value="HTH_1"/>
    <property type="match status" value="1"/>
</dbReference>
<comment type="similarity">
    <text evidence="1">Belongs to the LysR transcriptional regulatory family.</text>
</comment>
<dbReference type="SUPFAM" id="SSF53850">
    <property type="entry name" value="Periplasmic binding protein-like II"/>
    <property type="match status" value="1"/>
</dbReference>
<dbReference type="KEGG" id="amon:H9L24_05135"/>
<feature type="domain" description="HTH lysR-type" evidence="5">
    <location>
        <begin position="2"/>
        <end position="59"/>
    </location>
</feature>
<dbReference type="SUPFAM" id="SSF46785">
    <property type="entry name" value="Winged helix' DNA-binding domain"/>
    <property type="match status" value="1"/>
</dbReference>
<sequence>MLDLRSLSFFVEVAERQNLTRAAEALHISQSALTRQIQALEAEMDLKLFDRLGKRLVLTAAGQDLLPRTAALLDQAHQLRTRVSSLSHGHVGLLRIGASPHTIEALMPGVLRRFKQSYPAIETTLLEGPNEALIAQVRSGASHVVIAAPVDDEDLLCQELFWATLHAIVPPGSPWAGRSHIEVTELTQEPLLMLRKGFLTRSLMDRACAQAGVRVRSMLESDSAYALIALAQAGHGTAIVSTTALARNHHDAIAVTHLGAPIQHPVSAVWNRRRHRQLPLVAFIDTFIHHMLEPANAPHLERHPALLAREPAR</sequence>
<evidence type="ECO:0000259" key="5">
    <source>
        <dbReference type="PROSITE" id="PS50931"/>
    </source>
</evidence>
<keyword evidence="4" id="KW-0804">Transcription</keyword>
<evidence type="ECO:0000313" key="6">
    <source>
        <dbReference type="EMBL" id="QNP60268.1"/>
    </source>
</evidence>
<reference evidence="6 7" key="1">
    <citation type="submission" date="2020-08" db="EMBL/GenBank/DDBJ databases">
        <title>Genome sequence of Acidovorax monticola KACC 19171T.</title>
        <authorList>
            <person name="Hyun D.-W."/>
            <person name="Bae J.-W."/>
        </authorList>
    </citation>
    <scope>NUCLEOTIDE SEQUENCE [LARGE SCALE GENOMIC DNA]</scope>
    <source>
        <strain evidence="6 7">KACC 19171</strain>
    </source>
</reference>
<dbReference type="RefSeq" id="WP_187737249.1">
    <property type="nucleotide sequence ID" value="NZ_CP060790.1"/>
</dbReference>
<keyword evidence="3" id="KW-0238">DNA-binding</keyword>
<gene>
    <name evidence="6" type="ORF">H9L24_05135</name>
</gene>
<accession>A0A7H0HIA2</accession>
<organism evidence="6 7">
    <name type="scientific">Paenacidovorax monticola</name>
    <dbReference type="NCBI Taxonomy" id="1926868"/>
    <lineage>
        <taxon>Bacteria</taxon>
        <taxon>Pseudomonadati</taxon>
        <taxon>Pseudomonadota</taxon>
        <taxon>Betaproteobacteria</taxon>
        <taxon>Burkholderiales</taxon>
        <taxon>Comamonadaceae</taxon>
        <taxon>Paenacidovorax</taxon>
    </lineage>
</organism>
<dbReference type="GO" id="GO:0003700">
    <property type="term" value="F:DNA-binding transcription factor activity"/>
    <property type="evidence" value="ECO:0007669"/>
    <property type="project" value="InterPro"/>
</dbReference>
<name>A0A7H0HIA2_9BURK</name>
<dbReference type="InterPro" id="IPR036388">
    <property type="entry name" value="WH-like_DNA-bd_sf"/>
</dbReference>
<evidence type="ECO:0000256" key="3">
    <source>
        <dbReference type="ARBA" id="ARBA00023125"/>
    </source>
</evidence>
<dbReference type="AlphaFoldDB" id="A0A7H0HIA2"/>
<dbReference type="Pfam" id="PF03466">
    <property type="entry name" value="LysR_substrate"/>
    <property type="match status" value="1"/>
</dbReference>
<dbReference type="InterPro" id="IPR000847">
    <property type="entry name" value="LysR_HTH_N"/>
</dbReference>
<evidence type="ECO:0000313" key="7">
    <source>
        <dbReference type="Proteomes" id="UP000516057"/>
    </source>
</evidence>
<dbReference type="EMBL" id="CP060790">
    <property type="protein sequence ID" value="QNP60268.1"/>
    <property type="molecule type" value="Genomic_DNA"/>
</dbReference>
<protein>
    <submittedName>
        <fullName evidence="6">LysR family transcriptional regulator</fullName>
    </submittedName>
</protein>
<dbReference type="InterPro" id="IPR036390">
    <property type="entry name" value="WH_DNA-bd_sf"/>
</dbReference>
<evidence type="ECO:0000256" key="2">
    <source>
        <dbReference type="ARBA" id="ARBA00023015"/>
    </source>
</evidence>
<keyword evidence="7" id="KW-1185">Reference proteome</keyword>
<dbReference type="FunFam" id="1.10.10.10:FF:000001">
    <property type="entry name" value="LysR family transcriptional regulator"/>
    <property type="match status" value="1"/>
</dbReference>
<dbReference type="Gene3D" id="1.10.10.10">
    <property type="entry name" value="Winged helix-like DNA-binding domain superfamily/Winged helix DNA-binding domain"/>
    <property type="match status" value="1"/>
</dbReference>
<proteinExistence type="inferred from homology"/>
<dbReference type="GO" id="GO:0005829">
    <property type="term" value="C:cytosol"/>
    <property type="evidence" value="ECO:0007669"/>
    <property type="project" value="TreeGrafter"/>
</dbReference>
<dbReference type="PRINTS" id="PR00039">
    <property type="entry name" value="HTHLYSR"/>
</dbReference>
<dbReference type="PROSITE" id="PS50931">
    <property type="entry name" value="HTH_LYSR"/>
    <property type="match status" value="1"/>
</dbReference>
<dbReference type="CDD" id="cd05466">
    <property type="entry name" value="PBP2_LTTR_substrate"/>
    <property type="match status" value="1"/>
</dbReference>
<keyword evidence="2" id="KW-0805">Transcription regulation</keyword>